<name>A0A8H4VUE9_9AGAR</name>
<dbReference type="GO" id="GO:0004197">
    <property type="term" value="F:cysteine-type endopeptidase activity"/>
    <property type="evidence" value="ECO:0007669"/>
    <property type="project" value="InterPro"/>
</dbReference>
<protein>
    <recommendedName>
        <fullName evidence="1">Peptidase C14 caspase domain-containing protein</fullName>
    </recommendedName>
</protein>
<dbReference type="Proteomes" id="UP000521872">
    <property type="component" value="Unassembled WGS sequence"/>
</dbReference>
<dbReference type="Pfam" id="PF00656">
    <property type="entry name" value="Peptidase_C14"/>
    <property type="match status" value="1"/>
</dbReference>
<evidence type="ECO:0000259" key="1">
    <source>
        <dbReference type="Pfam" id="PF00656"/>
    </source>
</evidence>
<dbReference type="GO" id="GO:0006508">
    <property type="term" value="P:proteolysis"/>
    <property type="evidence" value="ECO:0007669"/>
    <property type="project" value="InterPro"/>
</dbReference>
<dbReference type="Gene3D" id="3.40.50.1460">
    <property type="match status" value="1"/>
</dbReference>
<organism evidence="2 3">
    <name type="scientific">Agrocybe pediades</name>
    <dbReference type="NCBI Taxonomy" id="84607"/>
    <lineage>
        <taxon>Eukaryota</taxon>
        <taxon>Fungi</taxon>
        <taxon>Dikarya</taxon>
        <taxon>Basidiomycota</taxon>
        <taxon>Agaricomycotina</taxon>
        <taxon>Agaricomycetes</taxon>
        <taxon>Agaricomycetidae</taxon>
        <taxon>Agaricales</taxon>
        <taxon>Agaricineae</taxon>
        <taxon>Strophariaceae</taxon>
        <taxon>Agrocybe</taxon>
    </lineage>
</organism>
<dbReference type="AlphaFoldDB" id="A0A8H4VUE9"/>
<reference evidence="2 3" key="1">
    <citation type="submission" date="2019-12" db="EMBL/GenBank/DDBJ databases">
        <authorList>
            <person name="Floudas D."/>
            <person name="Bentzer J."/>
            <person name="Ahren D."/>
            <person name="Johansson T."/>
            <person name="Persson P."/>
            <person name="Tunlid A."/>
        </authorList>
    </citation>
    <scope>NUCLEOTIDE SEQUENCE [LARGE SCALE GENOMIC DNA]</scope>
    <source>
        <strain evidence="2 3">CBS 102.39</strain>
    </source>
</reference>
<sequence length="645" mass="71613">MSTISTNLPIVCLTIGINHYVAGHKDFPNLAGGIPDVNNFNEYLQTKLGVLQENILTLIDQTATRKGMSDGFLWLLSHVVARSGNAYVIIFFSGHGAWDATRSDSMLCPSDIEKEVIVDGGRTEKIEGISGSTIFEWLRKLDRAGVRKTTLIMDCCMSSRLVSLGIPNSPSPPSESSSRVVVHNTLGFLSGSLPRFTLFASSGRSALSYEDTKGRYGLFVNRLLAVLREKNAQDFTDISLMHRLTLPGQPGTRQIPHCISNRMYGSVFIGHGNEGDTSFVVTPVEDGQCSTVRAGSAEGIKAGSIWSIHKTNLADSQKNPALGQLEVIKVELFSSTIKIPRLPSPSPFTTDSIFYSKLVRNADNSIFVYCPDKAWLESVIPPAVQTDLSVRIVDDITESDLSLSLDHGRVRFQRRKQLQMSDSELLMRESVDAEDVTAIRNVVKSSIHFNYHLKRQSPYPFKDVRMELKEVVEEELEDGDRIFRSKQKNLLAQGSATINVREKKRFGVTLYNDSRIPLYPYLFYYDPSQLTITPCYLPPVGGGEDGFTNLVDAPLMPRLKLEIGHNIVNVSPWIFTLPPGETAEVGYMRLFVSTQPAAFDTILREVSPFLPTMPAKGMAKDKPQQRDGIESLWMVTTATLYLISS</sequence>
<dbReference type="InterPro" id="IPR011600">
    <property type="entry name" value="Pept_C14_caspase"/>
</dbReference>
<comment type="caution">
    <text evidence="2">The sequence shown here is derived from an EMBL/GenBank/DDBJ whole genome shotgun (WGS) entry which is preliminary data.</text>
</comment>
<accession>A0A8H4VUE9</accession>
<gene>
    <name evidence="2" type="ORF">D9613_009215</name>
</gene>
<evidence type="ECO:0000313" key="2">
    <source>
        <dbReference type="EMBL" id="KAF4622617.1"/>
    </source>
</evidence>
<feature type="domain" description="Peptidase C14 caspase" evidence="1">
    <location>
        <begin position="11"/>
        <end position="262"/>
    </location>
</feature>
<dbReference type="EMBL" id="JAACJL010000002">
    <property type="protein sequence ID" value="KAF4622617.1"/>
    <property type="molecule type" value="Genomic_DNA"/>
</dbReference>
<evidence type="ECO:0000313" key="3">
    <source>
        <dbReference type="Proteomes" id="UP000521872"/>
    </source>
</evidence>
<keyword evidence="3" id="KW-1185">Reference proteome</keyword>
<proteinExistence type="predicted"/>